<dbReference type="STRING" id="1036808.A0A0C3DK40"/>
<organism evidence="3 4">
    <name type="scientific">Scleroderma citrinum Foug A</name>
    <dbReference type="NCBI Taxonomy" id="1036808"/>
    <lineage>
        <taxon>Eukaryota</taxon>
        <taxon>Fungi</taxon>
        <taxon>Dikarya</taxon>
        <taxon>Basidiomycota</taxon>
        <taxon>Agaricomycotina</taxon>
        <taxon>Agaricomycetes</taxon>
        <taxon>Agaricomycetidae</taxon>
        <taxon>Boletales</taxon>
        <taxon>Sclerodermatineae</taxon>
        <taxon>Sclerodermataceae</taxon>
        <taxon>Scleroderma</taxon>
    </lineage>
</organism>
<evidence type="ECO:0000313" key="4">
    <source>
        <dbReference type="Proteomes" id="UP000053989"/>
    </source>
</evidence>
<dbReference type="EMBL" id="KN822111">
    <property type="protein sequence ID" value="KIM56674.1"/>
    <property type="molecule type" value="Genomic_DNA"/>
</dbReference>
<protein>
    <recommendedName>
        <fullName evidence="2">DUF7330 domain-containing protein</fullName>
    </recommendedName>
</protein>
<feature type="region of interest" description="Disordered" evidence="1">
    <location>
        <begin position="1"/>
        <end position="39"/>
    </location>
</feature>
<evidence type="ECO:0000256" key="1">
    <source>
        <dbReference type="SAM" id="MobiDB-lite"/>
    </source>
</evidence>
<evidence type="ECO:0000259" key="2">
    <source>
        <dbReference type="Pfam" id="PF24016"/>
    </source>
</evidence>
<sequence length="276" mass="30404">MTWPDPTISDDVPPAYGDHWQDFRDSPSTGTTAPSDPLAQLNGKPTNFLCVNQRSGAIKGTYIINPSLQIPLPVQRDEGGLVDIVKVCVAALGVGMPPVPEGERKNLYLHTQDGSVDVDVWLVGHKDLSQGCGKRTLLHVSSRDGSITTKVQAIDTIDPFSLNVFTRDGRITVLLPRSFHGPITMTSGDGSCTLSDDMLKTSTYLGVADRTTRYFVGQYPPSSAQQVWEGDEVKVETRDGNIRLRYVDEVVQLFSFSSSWCNFSKLFHCWSTDSYI</sequence>
<dbReference type="Proteomes" id="UP000053989">
    <property type="component" value="Unassembled WGS sequence"/>
</dbReference>
<feature type="domain" description="DUF7330" evidence="2">
    <location>
        <begin position="47"/>
        <end position="249"/>
    </location>
</feature>
<dbReference type="InterPro" id="IPR055754">
    <property type="entry name" value="DUF7330"/>
</dbReference>
<name>A0A0C3DK40_9AGAM</name>
<proteinExistence type="predicted"/>
<reference evidence="4" key="2">
    <citation type="submission" date="2015-01" db="EMBL/GenBank/DDBJ databases">
        <title>Evolutionary Origins and Diversification of the Mycorrhizal Mutualists.</title>
        <authorList>
            <consortium name="DOE Joint Genome Institute"/>
            <consortium name="Mycorrhizal Genomics Consortium"/>
            <person name="Kohler A."/>
            <person name="Kuo A."/>
            <person name="Nagy L.G."/>
            <person name="Floudas D."/>
            <person name="Copeland A."/>
            <person name="Barry K.W."/>
            <person name="Cichocki N."/>
            <person name="Veneault-Fourrey C."/>
            <person name="LaButti K."/>
            <person name="Lindquist E.A."/>
            <person name="Lipzen A."/>
            <person name="Lundell T."/>
            <person name="Morin E."/>
            <person name="Murat C."/>
            <person name="Riley R."/>
            <person name="Ohm R."/>
            <person name="Sun H."/>
            <person name="Tunlid A."/>
            <person name="Henrissat B."/>
            <person name="Grigoriev I.V."/>
            <person name="Hibbett D.S."/>
            <person name="Martin F."/>
        </authorList>
    </citation>
    <scope>NUCLEOTIDE SEQUENCE [LARGE SCALE GENOMIC DNA]</scope>
    <source>
        <strain evidence="4">Foug A</strain>
    </source>
</reference>
<accession>A0A0C3DK40</accession>
<dbReference type="OrthoDB" id="5289249at2759"/>
<dbReference type="AlphaFoldDB" id="A0A0C3DK40"/>
<dbReference type="InParanoid" id="A0A0C3DK40"/>
<evidence type="ECO:0000313" key="3">
    <source>
        <dbReference type="EMBL" id="KIM56674.1"/>
    </source>
</evidence>
<dbReference type="HOGENOM" id="CLU_070382_0_0_1"/>
<reference evidence="3 4" key="1">
    <citation type="submission" date="2014-04" db="EMBL/GenBank/DDBJ databases">
        <authorList>
            <consortium name="DOE Joint Genome Institute"/>
            <person name="Kuo A."/>
            <person name="Kohler A."/>
            <person name="Nagy L.G."/>
            <person name="Floudas D."/>
            <person name="Copeland A."/>
            <person name="Barry K.W."/>
            <person name="Cichocki N."/>
            <person name="Veneault-Fourrey C."/>
            <person name="LaButti K."/>
            <person name="Lindquist E.A."/>
            <person name="Lipzen A."/>
            <person name="Lundell T."/>
            <person name="Morin E."/>
            <person name="Murat C."/>
            <person name="Sun H."/>
            <person name="Tunlid A."/>
            <person name="Henrissat B."/>
            <person name="Grigoriev I.V."/>
            <person name="Hibbett D.S."/>
            <person name="Martin F."/>
            <person name="Nordberg H.P."/>
            <person name="Cantor M.N."/>
            <person name="Hua S.X."/>
        </authorList>
    </citation>
    <scope>NUCLEOTIDE SEQUENCE [LARGE SCALE GENOMIC DNA]</scope>
    <source>
        <strain evidence="3 4">Foug A</strain>
    </source>
</reference>
<gene>
    <name evidence="3" type="ORF">SCLCIDRAFT_1220108</name>
</gene>
<keyword evidence="4" id="KW-1185">Reference proteome</keyword>
<dbReference type="Pfam" id="PF24016">
    <property type="entry name" value="DUF7330"/>
    <property type="match status" value="1"/>
</dbReference>